<dbReference type="Gene3D" id="3.10.129.10">
    <property type="entry name" value="Hotdog Thioesterase"/>
    <property type="match status" value="1"/>
</dbReference>
<evidence type="ECO:0000313" key="2">
    <source>
        <dbReference type="EMBL" id="MDR6841670.1"/>
    </source>
</evidence>
<dbReference type="RefSeq" id="WP_310092672.1">
    <property type="nucleotide sequence ID" value="NZ_JAVDTT010000002.1"/>
</dbReference>
<organism evidence="2 3">
    <name type="scientific">Pseudoxanthomonas sacheonensis</name>
    <dbReference type="NCBI Taxonomy" id="443615"/>
    <lineage>
        <taxon>Bacteria</taxon>
        <taxon>Pseudomonadati</taxon>
        <taxon>Pseudomonadota</taxon>
        <taxon>Gammaproteobacteria</taxon>
        <taxon>Lysobacterales</taxon>
        <taxon>Lysobacteraceae</taxon>
        <taxon>Pseudoxanthomonas</taxon>
    </lineage>
</organism>
<dbReference type="Pfam" id="PF09500">
    <property type="entry name" value="YiiD_C"/>
    <property type="match status" value="1"/>
</dbReference>
<dbReference type="InterPro" id="IPR029069">
    <property type="entry name" value="HotDog_dom_sf"/>
</dbReference>
<dbReference type="EMBL" id="JAVDTT010000002">
    <property type="protein sequence ID" value="MDR6841670.1"/>
    <property type="molecule type" value="Genomic_DNA"/>
</dbReference>
<reference evidence="2 3" key="1">
    <citation type="submission" date="2023-07" db="EMBL/GenBank/DDBJ databases">
        <title>Sorghum-associated microbial communities from plants grown in Nebraska, USA.</title>
        <authorList>
            <person name="Schachtman D."/>
        </authorList>
    </citation>
    <scope>NUCLEOTIDE SEQUENCE [LARGE SCALE GENOMIC DNA]</scope>
    <source>
        <strain evidence="2 3">BE107</strain>
    </source>
</reference>
<keyword evidence="3" id="KW-1185">Reference proteome</keyword>
<dbReference type="SUPFAM" id="SSF54637">
    <property type="entry name" value="Thioesterase/thiol ester dehydrase-isomerase"/>
    <property type="match status" value="1"/>
</dbReference>
<name>A0ABU1RUS3_9GAMM</name>
<accession>A0ABU1RUS3</accession>
<protein>
    <submittedName>
        <fullName evidence="2">Thioesterase domain-containing protein</fullName>
    </submittedName>
</protein>
<dbReference type="InterPro" id="IPR012660">
    <property type="entry name" value="YiiD_C"/>
</dbReference>
<evidence type="ECO:0000259" key="1">
    <source>
        <dbReference type="Pfam" id="PF09500"/>
    </source>
</evidence>
<sequence length="170" mass="18448">MDAVLKNAGLKQAGLKQATTRESALEALRVYTRELVPLAAMQVRVGEYDGVRLHMDAPLAVNMNDKGSAFGGSMTSLMTYAGWGLVTLQLHQAGLQADVFVADSAVRYRKPLYADLRTEAELAPEESWAPFLNTLAQRGRARIQLQARINGPEGEVMADLSGRYVAIAKG</sequence>
<feature type="domain" description="Thioesterase putative" evidence="1">
    <location>
        <begin position="28"/>
        <end position="167"/>
    </location>
</feature>
<dbReference type="Proteomes" id="UP001254759">
    <property type="component" value="Unassembled WGS sequence"/>
</dbReference>
<comment type="caution">
    <text evidence="2">The sequence shown here is derived from an EMBL/GenBank/DDBJ whole genome shotgun (WGS) entry which is preliminary data.</text>
</comment>
<dbReference type="NCBIfam" id="TIGR02447">
    <property type="entry name" value="yiiD_Cterm"/>
    <property type="match status" value="1"/>
</dbReference>
<gene>
    <name evidence="2" type="ORF">J2W94_001955</name>
</gene>
<proteinExistence type="predicted"/>
<evidence type="ECO:0000313" key="3">
    <source>
        <dbReference type="Proteomes" id="UP001254759"/>
    </source>
</evidence>